<keyword evidence="2 5" id="KW-0812">Transmembrane</keyword>
<dbReference type="InterPro" id="IPR006977">
    <property type="entry name" value="Yip1_dom"/>
</dbReference>
<feature type="domain" description="Yip1" evidence="6">
    <location>
        <begin position="9"/>
        <end position="201"/>
    </location>
</feature>
<evidence type="ECO:0000256" key="4">
    <source>
        <dbReference type="ARBA" id="ARBA00023136"/>
    </source>
</evidence>
<evidence type="ECO:0000313" key="7">
    <source>
        <dbReference type="EMBL" id="ERG96983.1"/>
    </source>
</evidence>
<gene>
    <name evidence="7" type="ORF">J07HQW2_03469</name>
</gene>
<accession>U1NJ81</accession>
<evidence type="ECO:0000256" key="5">
    <source>
        <dbReference type="SAM" id="Phobius"/>
    </source>
</evidence>
<dbReference type="EMBL" id="KE356561">
    <property type="protein sequence ID" value="ERG96983.1"/>
    <property type="molecule type" value="Genomic_DNA"/>
</dbReference>
<evidence type="ECO:0000256" key="1">
    <source>
        <dbReference type="ARBA" id="ARBA00004141"/>
    </source>
</evidence>
<dbReference type="HOGENOM" id="CLU_1269899_0_0_2"/>
<feature type="transmembrane region" description="Helical" evidence="5">
    <location>
        <begin position="108"/>
        <end position="133"/>
    </location>
</feature>
<dbReference type="RefSeq" id="WP_021056445.1">
    <property type="nucleotide sequence ID" value="NZ_KE356561.1"/>
</dbReference>
<evidence type="ECO:0000259" key="6">
    <source>
        <dbReference type="Pfam" id="PF04893"/>
    </source>
</evidence>
<dbReference type="eggNOG" id="arCOG02054">
    <property type="taxonomic scope" value="Archaea"/>
</dbReference>
<proteinExistence type="predicted"/>
<dbReference type="Pfam" id="PF04893">
    <property type="entry name" value="Yip1"/>
    <property type="match status" value="1"/>
</dbReference>
<name>U1NJ81_9EURY</name>
<dbReference type="AlphaFoldDB" id="U1NJ81"/>
<sequence>MISDIQRAIIHPASFFRNNVHMDTAESSLFRPALVVAAVGIAGLFGSVLTSFATTEITFADVGVVDLILVIIGGLLGVVGPFISWLIIGALFFIGSLIFAGDGEFRDLLAAIGWGFAPRVLVPIVGGIIAFVFTPGASITDPQQIQQAVQSPGAIITYVVNTGAYVWAGVIWTYAVARVRNISIRGAAVVVGAVVVIEILLNVGLPIIAAFLLESVLESTPTL</sequence>
<feature type="transmembrane region" description="Helical" evidence="5">
    <location>
        <begin position="187"/>
        <end position="213"/>
    </location>
</feature>
<evidence type="ECO:0000256" key="3">
    <source>
        <dbReference type="ARBA" id="ARBA00022989"/>
    </source>
</evidence>
<reference evidence="7 8" key="1">
    <citation type="journal article" date="2013" name="PLoS ONE">
        <title>Assembly-driven community genomics of a hypersaline microbial ecosystem.</title>
        <authorList>
            <person name="Podell S."/>
            <person name="Ugalde J.A."/>
            <person name="Narasingarao P."/>
            <person name="Banfield J.F."/>
            <person name="Heidelberg K.B."/>
            <person name="Allen E.E."/>
        </authorList>
    </citation>
    <scope>NUCLEOTIDE SEQUENCE [LARGE SCALE GENOMIC DNA]</scope>
    <source>
        <strain evidence="8">J07HQW2</strain>
    </source>
</reference>
<comment type="subcellular location">
    <subcellularLocation>
        <location evidence="1">Membrane</location>
        <topology evidence="1">Multi-pass membrane protein</topology>
    </subcellularLocation>
</comment>
<evidence type="ECO:0000313" key="8">
    <source>
        <dbReference type="Proteomes" id="UP000030710"/>
    </source>
</evidence>
<feature type="transmembrane region" description="Helical" evidence="5">
    <location>
        <begin position="29"/>
        <end position="50"/>
    </location>
</feature>
<evidence type="ECO:0000256" key="2">
    <source>
        <dbReference type="ARBA" id="ARBA00022692"/>
    </source>
</evidence>
<dbReference type="Proteomes" id="UP000030710">
    <property type="component" value="Unassembled WGS sequence"/>
</dbReference>
<feature type="transmembrane region" description="Helical" evidence="5">
    <location>
        <begin position="153"/>
        <end position="175"/>
    </location>
</feature>
<organism evidence="7 8">
    <name type="scientific">Haloquadratum walsbyi J07HQW2</name>
    <dbReference type="NCBI Taxonomy" id="1238425"/>
    <lineage>
        <taxon>Archaea</taxon>
        <taxon>Methanobacteriati</taxon>
        <taxon>Methanobacteriota</taxon>
        <taxon>Stenosarchaea group</taxon>
        <taxon>Halobacteria</taxon>
        <taxon>Halobacteriales</taxon>
        <taxon>Haloferacaceae</taxon>
        <taxon>Haloquadratum</taxon>
    </lineage>
</organism>
<dbReference type="GO" id="GO:0016020">
    <property type="term" value="C:membrane"/>
    <property type="evidence" value="ECO:0007669"/>
    <property type="project" value="UniProtKB-SubCell"/>
</dbReference>
<protein>
    <submittedName>
        <fullName evidence="7">Yip1 domain protein</fullName>
    </submittedName>
</protein>
<keyword evidence="4 5" id="KW-0472">Membrane</keyword>
<keyword evidence="3 5" id="KW-1133">Transmembrane helix</keyword>
<feature type="transmembrane region" description="Helical" evidence="5">
    <location>
        <begin position="82"/>
        <end position="101"/>
    </location>
</feature>